<dbReference type="PATRIC" id="fig|1107882.3.peg.4371"/>
<proteinExistence type="predicted"/>
<dbReference type="PANTHER" id="PTHR42957:SF1">
    <property type="entry name" value="HELICASE MJ1565-RELATED"/>
    <property type="match status" value="1"/>
</dbReference>
<dbReference type="InterPro" id="IPR027417">
    <property type="entry name" value="P-loop_NTPase"/>
</dbReference>
<name>H0HWB8_9HYPH</name>
<evidence type="ECO:0000256" key="1">
    <source>
        <dbReference type="SAM" id="MobiDB-lite"/>
    </source>
</evidence>
<evidence type="ECO:0000259" key="2">
    <source>
        <dbReference type="Pfam" id="PF01935"/>
    </source>
</evidence>
<evidence type="ECO:0000313" key="4">
    <source>
        <dbReference type="Proteomes" id="UP000003250"/>
    </source>
</evidence>
<organism evidence="3 4">
    <name type="scientific">Mesorhizobium alhagi CCNWXJ12-2</name>
    <dbReference type="NCBI Taxonomy" id="1107882"/>
    <lineage>
        <taxon>Bacteria</taxon>
        <taxon>Pseudomonadati</taxon>
        <taxon>Pseudomonadota</taxon>
        <taxon>Alphaproteobacteria</taxon>
        <taxon>Hyphomicrobiales</taxon>
        <taxon>Phyllobacteriaceae</taxon>
        <taxon>Allomesorhizobium</taxon>
    </lineage>
</organism>
<dbReference type="RefSeq" id="WP_008838075.1">
    <property type="nucleotide sequence ID" value="NZ_AHAM01000184.1"/>
</dbReference>
<evidence type="ECO:0000313" key="3">
    <source>
        <dbReference type="EMBL" id="EHK54961.1"/>
    </source>
</evidence>
<dbReference type="InterPro" id="IPR002789">
    <property type="entry name" value="HerA_central"/>
</dbReference>
<keyword evidence="4" id="KW-1185">Reference proteome</keyword>
<gene>
    <name evidence="3" type="ORF">MAXJ12_22391</name>
</gene>
<feature type="domain" description="Helicase HerA central" evidence="2">
    <location>
        <begin position="131"/>
        <end position="377"/>
    </location>
</feature>
<reference evidence="3 4" key="1">
    <citation type="journal article" date="2012" name="J. Bacteriol.">
        <title>Draft Genome Sequence of Mesorhizobium alhagi CCNWXJ12-2T, a Novel Salt-Resistant Species Isolated from the Desert of Northwestern China.</title>
        <authorList>
            <person name="Zhou M."/>
            <person name="Chen W."/>
            <person name="Chen H."/>
            <person name="Wei G."/>
        </authorList>
    </citation>
    <scope>NUCLEOTIDE SEQUENCE [LARGE SCALE GENOMIC DNA]</scope>
    <source>
        <strain evidence="3 4">CCNWXJ12-2</strain>
    </source>
</reference>
<dbReference type="SUPFAM" id="SSF52540">
    <property type="entry name" value="P-loop containing nucleoside triphosphate hydrolases"/>
    <property type="match status" value="1"/>
</dbReference>
<feature type="region of interest" description="Disordered" evidence="1">
    <location>
        <begin position="575"/>
        <end position="599"/>
    </location>
</feature>
<accession>H0HWB8</accession>
<dbReference type="PANTHER" id="PTHR42957">
    <property type="entry name" value="HELICASE MJ1565-RELATED"/>
    <property type="match status" value="1"/>
</dbReference>
<protein>
    <recommendedName>
        <fullName evidence="2">Helicase HerA central domain-containing protein</fullName>
    </recommendedName>
</protein>
<sequence>MNLLGEEGTTADRPIGRVLSCRGSEAKVGLTDTGPLGERLATVGKFIAIRSGENMLLGIIVEVSKATHDDLAGPATRALARVDLMGEITREAGIPRFRRGVRDYPAIGDEAFVVSREYLKLVYSSTGEHSISIGHLQQDATIPAFVDVDSLLSKHFAVLGTTGVGKSSGVAVILGEVLRARPGVRILLLDVHNEYGHSFGDKGRVVGSDNLKLPFWLFNFEEIIDVIYSGRPAVPEEVEILAELIPIAKAAYMSLKNSGDRSLIARKGPRHMGFTADTPSPYLIQDLLTLIDERMGKLENRSTRMVHHRLMMRIEGLKNDPRYAFTFENANVGGDTMAAVLEQLFQLESNTAGITVLKLASLPGDVLDAVVCVVCRLAFEFGMWSDGAAPVLIACEEAHRYAAADHSLGFAPARRALSRIAKEGRKYGVYLGLVTQRPAELDPTIISQCSTLFVMRLANEKDQALLRSAVSDAVVNLLSFVPSLGTGEVVGLGEGMPLPARLTFSKLPANLVPASETAGKKTDHNMSRSELVRHAIERWRKATTSQTTDEEDPPRDQATNVAVAQDAIARGLQAIAGDRPAAEPRRVPLDPSRYSILKR</sequence>
<dbReference type="Gene3D" id="3.40.50.300">
    <property type="entry name" value="P-loop containing nucleotide triphosphate hydrolases"/>
    <property type="match status" value="2"/>
</dbReference>
<dbReference type="EMBL" id="AHAM01000184">
    <property type="protein sequence ID" value="EHK54961.1"/>
    <property type="molecule type" value="Genomic_DNA"/>
</dbReference>
<dbReference type="Pfam" id="PF01935">
    <property type="entry name" value="DUF87"/>
    <property type="match status" value="1"/>
</dbReference>
<dbReference type="OrthoDB" id="9806951at2"/>
<dbReference type="AlphaFoldDB" id="H0HWB8"/>
<dbReference type="InterPro" id="IPR008571">
    <property type="entry name" value="HerA-like"/>
</dbReference>
<dbReference type="Proteomes" id="UP000003250">
    <property type="component" value="Unassembled WGS sequence"/>
</dbReference>